<dbReference type="EMBL" id="JAAZHI010000253">
    <property type="protein sequence ID" value="NLA57176.1"/>
    <property type="molecule type" value="Genomic_DNA"/>
</dbReference>
<dbReference type="PROSITE" id="PS00061">
    <property type="entry name" value="ADH_SHORT"/>
    <property type="match status" value="1"/>
</dbReference>
<dbReference type="Pfam" id="PF13561">
    <property type="entry name" value="adh_short_C2"/>
    <property type="match status" value="1"/>
</dbReference>
<dbReference type="FunFam" id="3.40.50.720:FF:000084">
    <property type="entry name" value="Short-chain dehydrogenase reductase"/>
    <property type="match status" value="1"/>
</dbReference>
<dbReference type="NCBIfam" id="NF005559">
    <property type="entry name" value="PRK07231.1"/>
    <property type="match status" value="1"/>
</dbReference>
<dbReference type="Proteomes" id="UP000557899">
    <property type="component" value="Unassembled WGS sequence"/>
</dbReference>
<dbReference type="GO" id="GO:0047936">
    <property type="term" value="F:glucose 1-dehydrogenase [NAD(P)+] activity"/>
    <property type="evidence" value="ECO:0007669"/>
    <property type="project" value="UniProtKB-EC"/>
</dbReference>
<reference evidence="3 4" key="1">
    <citation type="journal article" date="2020" name="Biotechnol. Biofuels">
        <title>New insights from the biogas microbiome by comprehensive genome-resolved metagenomics of nearly 1600 species originating from multiple anaerobic digesters.</title>
        <authorList>
            <person name="Campanaro S."/>
            <person name="Treu L."/>
            <person name="Rodriguez-R L.M."/>
            <person name="Kovalovszki A."/>
            <person name="Ziels R.M."/>
            <person name="Maus I."/>
            <person name="Zhu X."/>
            <person name="Kougias P.G."/>
            <person name="Basile A."/>
            <person name="Luo G."/>
            <person name="Schluter A."/>
            <person name="Konstantinidis K.T."/>
            <person name="Angelidaki I."/>
        </authorList>
    </citation>
    <scope>NUCLEOTIDE SEQUENCE [LARGE SCALE GENOMIC DNA]</scope>
    <source>
        <strain evidence="3">AS15tlH2ME_198</strain>
    </source>
</reference>
<dbReference type="PANTHER" id="PTHR24321:SF8">
    <property type="entry name" value="ESTRADIOL 17-BETA-DEHYDROGENASE 8-RELATED"/>
    <property type="match status" value="1"/>
</dbReference>
<keyword evidence="2 3" id="KW-0560">Oxidoreductase</keyword>
<name>A0A7X6PQK7_9CORY</name>
<dbReference type="SUPFAM" id="SSF51735">
    <property type="entry name" value="NAD(P)-binding Rossmann-fold domains"/>
    <property type="match status" value="1"/>
</dbReference>
<dbReference type="InterPro" id="IPR036291">
    <property type="entry name" value="NAD(P)-bd_dom_sf"/>
</dbReference>
<dbReference type="EC" id="1.1.1.47" evidence="3"/>
<organism evidence="3 4">
    <name type="scientific">Corynebacterium humireducens</name>
    <dbReference type="NCBI Taxonomy" id="1223514"/>
    <lineage>
        <taxon>Bacteria</taxon>
        <taxon>Bacillati</taxon>
        <taxon>Actinomycetota</taxon>
        <taxon>Actinomycetes</taxon>
        <taxon>Mycobacteriales</taxon>
        <taxon>Corynebacteriaceae</taxon>
        <taxon>Corynebacterium</taxon>
    </lineage>
</organism>
<feature type="non-terminal residue" evidence="3">
    <location>
        <position position="264"/>
    </location>
</feature>
<evidence type="ECO:0000313" key="4">
    <source>
        <dbReference type="Proteomes" id="UP000557899"/>
    </source>
</evidence>
<dbReference type="AlphaFoldDB" id="A0A7X6PQK7"/>
<dbReference type="InterPro" id="IPR002347">
    <property type="entry name" value="SDR_fam"/>
</dbReference>
<dbReference type="PRINTS" id="PR00081">
    <property type="entry name" value="GDHRDH"/>
</dbReference>
<evidence type="ECO:0000313" key="3">
    <source>
        <dbReference type="EMBL" id="NLA57176.1"/>
    </source>
</evidence>
<sequence length="264" mass="28221">MTSTPRSRRAHNRVFPVLQDKVTIVTGAAMGMGEATARLFAQAGAKVVVADFNEERGQAVADDIVKNGGEAFFVKVDVSDGAAVERMVAATVEKYGRLDGAVNNAALTPDDKPVAEFDEAYWDRLMSVDMKGVALSMKYEIQQMLKQGGGGSIVNISSVSGFRPQPNNIAYVAAKHGVVGMTKVAALEYGPEQIRVNSVAPGAIDTPMLRGALEQFGLDEETYAPQLSLLNRFCQAEEIAQASMWLISEKSSYVTGTTIHADAG</sequence>
<dbReference type="Gene3D" id="3.40.50.720">
    <property type="entry name" value="NAD(P)-binding Rossmann-like Domain"/>
    <property type="match status" value="1"/>
</dbReference>
<evidence type="ECO:0000256" key="1">
    <source>
        <dbReference type="ARBA" id="ARBA00006484"/>
    </source>
</evidence>
<dbReference type="PRINTS" id="PR00080">
    <property type="entry name" value="SDRFAMILY"/>
</dbReference>
<dbReference type="CDD" id="cd05233">
    <property type="entry name" value="SDR_c"/>
    <property type="match status" value="1"/>
</dbReference>
<accession>A0A7X6PQK7</accession>
<proteinExistence type="inferred from homology"/>
<dbReference type="InterPro" id="IPR020904">
    <property type="entry name" value="Sc_DH/Rdtase_CS"/>
</dbReference>
<comment type="similarity">
    <text evidence="1">Belongs to the short-chain dehydrogenases/reductases (SDR) family.</text>
</comment>
<evidence type="ECO:0000256" key="2">
    <source>
        <dbReference type="ARBA" id="ARBA00023002"/>
    </source>
</evidence>
<dbReference type="PANTHER" id="PTHR24321">
    <property type="entry name" value="DEHYDROGENASES, SHORT CHAIN"/>
    <property type="match status" value="1"/>
</dbReference>
<protein>
    <submittedName>
        <fullName evidence="3">Glucose 1-dehydrogenase</fullName>
        <ecNumber evidence="3">1.1.1.47</ecNumber>
    </submittedName>
</protein>
<gene>
    <name evidence="3" type="ORF">GX859_12955</name>
</gene>
<comment type="caution">
    <text evidence="3">The sequence shown here is derived from an EMBL/GenBank/DDBJ whole genome shotgun (WGS) entry which is preliminary data.</text>
</comment>